<comment type="caution">
    <text evidence="1">The sequence shown here is derived from an EMBL/GenBank/DDBJ whole genome shotgun (WGS) entry which is preliminary data.</text>
</comment>
<name>A0A2N9XQS9_9NEIS</name>
<organism evidence="1 2">
    <name type="scientific">Snodgrassella alvi</name>
    <dbReference type="NCBI Taxonomy" id="1196083"/>
    <lineage>
        <taxon>Bacteria</taxon>
        <taxon>Pseudomonadati</taxon>
        <taxon>Pseudomonadota</taxon>
        <taxon>Betaproteobacteria</taxon>
        <taxon>Neisseriales</taxon>
        <taxon>Neisseriaceae</taxon>
        <taxon>Snodgrassella</taxon>
    </lineage>
</organism>
<sequence>MKFLQLLIFISISFYSLANIHIYQGIFNNKKIQLYIDDTLDPNIATFYLSGDNTPPVALDLFNKENEQSFRESNCSKTGSCNYLKTNNIKLDSDDEK</sequence>
<gene>
    <name evidence="1" type="ORF">BHC48_05120</name>
</gene>
<protein>
    <submittedName>
        <fullName evidence="1">Uncharacterized protein</fullName>
    </submittedName>
</protein>
<dbReference type="EMBL" id="MEIQ01000033">
    <property type="protein sequence ID" value="PIT50684.1"/>
    <property type="molecule type" value="Genomic_DNA"/>
</dbReference>
<proteinExistence type="predicted"/>
<evidence type="ECO:0000313" key="2">
    <source>
        <dbReference type="Proteomes" id="UP000231484"/>
    </source>
</evidence>
<dbReference type="AlphaFoldDB" id="A0A2N9XQS9"/>
<accession>A0A2N9XQS9</accession>
<reference evidence="1 2" key="1">
    <citation type="journal article" date="2017" name="MBio">
        <title>Type VI secretion-mediated competition in the bee gut microbiome.</title>
        <authorList>
            <person name="Steele M.I."/>
            <person name="Kwong W.K."/>
            <person name="Powell J.E."/>
            <person name="Whiteley M."/>
            <person name="Moran N.A."/>
        </authorList>
    </citation>
    <scope>NUCLEOTIDE SEQUENCE [LARGE SCALE GENOMIC DNA]</scope>
    <source>
        <strain evidence="1 2">Occ4-2</strain>
    </source>
</reference>
<dbReference type="Proteomes" id="UP000231484">
    <property type="component" value="Unassembled WGS sequence"/>
</dbReference>
<evidence type="ECO:0000313" key="1">
    <source>
        <dbReference type="EMBL" id="PIT50684.1"/>
    </source>
</evidence>